<accession>A0A7K1J310</accession>
<dbReference type="RefSeq" id="WP_155587980.1">
    <property type="nucleotide sequence ID" value="NZ_WNLP01000001.1"/>
</dbReference>
<proteinExistence type="predicted"/>
<dbReference type="EMBL" id="WNLP01000001">
    <property type="protein sequence ID" value="MUH58899.1"/>
    <property type="molecule type" value="Genomic_DNA"/>
</dbReference>
<dbReference type="CDD" id="cd06267">
    <property type="entry name" value="PBP1_LacI_sugar_binding-like"/>
    <property type="match status" value="1"/>
</dbReference>
<reference evidence="5 6" key="1">
    <citation type="submission" date="2019-09" db="EMBL/GenBank/DDBJ databases">
        <title>Bifidobacterium canis sp. nov., isolated from the digestive tract of German Shepherd dog puppy.</title>
        <authorList>
            <person name="Bunesova V."/>
        </authorList>
    </citation>
    <scope>NUCLEOTIDE SEQUENCE [LARGE SCALE GENOMIC DNA]</scope>
    <source>
        <strain evidence="5 6">GSD1FS</strain>
    </source>
</reference>
<dbReference type="Pfam" id="PF13377">
    <property type="entry name" value="Peripla_BP_3"/>
    <property type="match status" value="1"/>
</dbReference>
<dbReference type="PROSITE" id="PS50932">
    <property type="entry name" value="HTH_LACI_2"/>
    <property type="match status" value="1"/>
</dbReference>
<dbReference type="CDD" id="cd01392">
    <property type="entry name" value="HTH_LacI"/>
    <property type="match status" value="1"/>
</dbReference>
<dbReference type="SMART" id="SM00354">
    <property type="entry name" value="HTH_LACI"/>
    <property type="match status" value="1"/>
</dbReference>
<dbReference type="InterPro" id="IPR010982">
    <property type="entry name" value="Lambda_DNA-bd_dom_sf"/>
</dbReference>
<dbReference type="InterPro" id="IPR046335">
    <property type="entry name" value="LacI/GalR-like_sensor"/>
</dbReference>
<name>A0A7K1J310_9BIFI</name>
<dbReference type="SUPFAM" id="SSF47413">
    <property type="entry name" value="lambda repressor-like DNA-binding domains"/>
    <property type="match status" value="1"/>
</dbReference>
<evidence type="ECO:0000256" key="1">
    <source>
        <dbReference type="ARBA" id="ARBA00023015"/>
    </source>
</evidence>
<comment type="caution">
    <text evidence="5">The sequence shown here is derived from an EMBL/GenBank/DDBJ whole genome shotgun (WGS) entry which is preliminary data.</text>
</comment>
<gene>
    <name evidence="5" type="ORF">GSD1FS_0195</name>
</gene>
<dbReference type="PANTHER" id="PTHR30146">
    <property type="entry name" value="LACI-RELATED TRANSCRIPTIONAL REPRESSOR"/>
    <property type="match status" value="1"/>
</dbReference>
<dbReference type="Proteomes" id="UP000487882">
    <property type="component" value="Unassembled WGS sequence"/>
</dbReference>
<dbReference type="Pfam" id="PF00356">
    <property type="entry name" value="LacI"/>
    <property type="match status" value="1"/>
</dbReference>
<keyword evidence="3" id="KW-0804">Transcription</keyword>
<evidence type="ECO:0000313" key="5">
    <source>
        <dbReference type="EMBL" id="MUH58899.1"/>
    </source>
</evidence>
<feature type="domain" description="HTH lacI-type" evidence="4">
    <location>
        <begin position="10"/>
        <end position="68"/>
    </location>
</feature>
<dbReference type="SUPFAM" id="SSF53822">
    <property type="entry name" value="Periplasmic binding protein-like I"/>
    <property type="match status" value="1"/>
</dbReference>
<dbReference type="InterPro" id="IPR028082">
    <property type="entry name" value="Peripla_BP_I"/>
</dbReference>
<evidence type="ECO:0000313" key="6">
    <source>
        <dbReference type="Proteomes" id="UP000487882"/>
    </source>
</evidence>
<dbReference type="AlphaFoldDB" id="A0A7K1J310"/>
<organism evidence="5 6">
    <name type="scientific">Bifidobacterium canis</name>
    <dbReference type="NCBI Taxonomy" id="2610880"/>
    <lineage>
        <taxon>Bacteria</taxon>
        <taxon>Bacillati</taxon>
        <taxon>Actinomycetota</taxon>
        <taxon>Actinomycetes</taxon>
        <taxon>Bifidobacteriales</taxon>
        <taxon>Bifidobacteriaceae</taxon>
        <taxon>Bifidobacterium</taxon>
    </lineage>
</organism>
<protein>
    <submittedName>
        <fullName evidence="5">LacI family transcriptional regulator</fullName>
    </submittedName>
</protein>
<dbReference type="PANTHER" id="PTHR30146:SF138">
    <property type="entry name" value="TRANSCRIPTIONAL REGULATORY PROTEIN"/>
    <property type="match status" value="1"/>
</dbReference>
<dbReference type="GO" id="GO:0000976">
    <property type="term" value="F:transcription cis-regulatory region binding"/>
    <property type="evidence" value="ECO:0007669"/>
    <property type="project" value="TreeGrafter"/>
</dbReference>
<dbReference type="InterPro" id="IPR000843">
    <property type="entry name" value="HTH_LacI"/>
</dbReference>
<sequence length="337" mass="36935">MRSEDEAKHVTIRDVAKAAGVSPSTVSRAFSKPDRVSARTSKLIFDTAQRLGYHEEPVQNVPLRGKRRMIAIIVPDIANQFMSDAIRAVQREAENRDIALVVAESRESAVLERAAFDRIAPDVDGVILTSSRMPDAMIRKCAQTRPVVVVNRSVLGVRNVTLDLEGGVAQLVEHIARQDYTEVTYLDGPISSWSAATRWNAVSRALHARGIRAQRFWPGSPTFAGGFAMCDRYLANPTGMVIAHNDLMAIGFIAAMRRRGFDCPKDFGVIGFDDDAVGRIYEPTLTSVRISSSELGARAARMLFASIDGTESSDDLAHVSTSLIIRESSRRPAHSGR</sequence>
<keyword evidence="1" id="KW-0805">Transcription regulation</keyword>
<evidence type="ECO:0000256" key="3">
    <source>
        <dbReference type="ARBA" id="ARBA00023163"/>
    </source>
</evidence>
<keyword evidence="2" id="KW-0238">DNA-binding</keyword>
<evidence type="ECO:0000259" key="4">
    <source>
        <dbReference type="PROSITE" id="PS50932"/>
    </source>
</evidence>
<dbReference type="GO" id="GO:0003700">
    <property type="term" value="F:DNA-binding transcription factor activity"/>
    <property type="evidence" value="ECO:0007669"/>
    <property type="project" value="TreeGrafter"/>
</dbReference>
<keyword evidence="6" id="KW-1185">Reference proteome</keyword>
<dbReference type="Gene3D" id="3.40.50.2300">
    <property type="match status" value="2"/>
</dbReference>
<evidence type="ECO:0000256" key="2">
    <source>
        <dbReference type="ARBA" id="ARBA00023125"/>
    </source>
</evidence>
<dbReference type="Gene3D" id="1.10.260.40">
    <property type="entry name" value="lambda repressor-like DNA-binding domains"/>
    <property type="match status" value="1"/>
</dbReference>